<proteinExistence type="predicted"/>
<name>A0A645HMQ3_9ZZZZ</name>
<accession>A0A645HMQ3</accession>
<comment type="caution">
    <text evidence="1">The sequence shown here is derived from an EMBL/GenBank/DDBJ whole genome shotgun (WGS) entry which is preliminary data.</text>
</comment>
<dbReference type="AlphaFoldDB" id="A0A645HMQ3"/>
<protein>
    <submittedName>
        <fullName evidence="1">Uncharacterized protein</fullName>
    </submittedName>
</protein>
<organism evidence="1">
    <name type="scientific">bioreactor metagenome</name>
    <dbReference type="NCBI Taxonomy" id="1076179"/>
    <lineage>
        <taxon>unclassified sequences</taxon>
        <taxon>metagenomes</taxon>
        <taxon>ecological metagenomes</taxon>
    </lineage>
</organism>
<evidence type="ECO:0000313" key="1">
    <source>
        <dbReference type="EMBL" id="MPN39846.1"/>
    </source>
</evidence>
<gene>
    <name evidence="1" type="ORF">SDC9_187380</name>
</gene>
<sequence length="99" mass="11161">MGAKPKKEEFLKYKGKPLVRCGNIIYYGSLSDKYIIMMQILSTQKTGDMDIAGKVSVQLQYADPDIRSKDKTIKKTEKDGLYNALDIGAIWLDRALAEN</sequence>
<reference evidence="1" key="1">
    <citation type="submission" date="2019-08" db="EMBL/GenBank/DDBJ databases">
        <authorList>
            <person name="Kucharzyk K."/>
            <person name="Murdoch R.W."/>
            <person name="Higgins S."/>
            <person name="Loffler F."/>
        </authorList>
    </citation>
    <scope>NUCLEOTIDE SEQUENCE</scope>
</reference>
<dbReference type="EMBL" id="VSSQ01095911">
    <property type="protein sequence ID" value="MPN39846.1"/>
    <property type="molecule type" value="Genomic_DNA"/>
</dbReference>